<dbReference type="PROSITE" id="PS51257">
    <property type="entry name" value="PROKAR_LIPOPROTEIN"/>
    <property type="match status" value="1"/>
</dbReference>
<dbReference type="GO" id="GO:0005576">
    <property type="term" value="C:extracellular region"/>
    <property type="evidence" value="ECO:0007669"/>
    <property type="project" value="InterPro"/>
</dbReference>
<evidence type="ECO:0000313" key="3">
    <source>
        <dbReference type="EMBL" id="CAD7087941.1"/>
    </source>
</evidence>
<feature type="chain" id="PRO_5030806160" description="Chitin-binding type-2 domain-containing protein" evidence="1">
    <location>
        <begin position="19"/>
        <end position="285"/>
    </location>
</feature>
<feature type="domain" description="Chitin-binding type-2" evidence="2">
    <location>
        <begin position="112"/>
        <end position="170"/>
    </location>
</feature>
<keyword evidence="4" id="KW-1185">Reference proteome</keyword>
<keyword evidence="1" id="KW-0732">Signal</keyword>
<dbReference type="InterPro" id="IPR036508">
    <property type="entry name" value="Chitin-bd_dom_sf"/>
</dbReference>
<proteinExistence type="predicted"/>
<accession>A0A7R8UWP8</accession>
<dbReference type="GO" id="GO:0008061">
    <property type="term" value="F:chitin binding"/>
    <property type="evidence" value="ECO:0007669"/>
    <property type="project" value="InterPro"/>
</dbReference>
<dbReference type="Proteomes" id="UP000594454">
    <property type="component" value="Chromosome 4"/>
</dbReference>
<protein>
    <recommendedName>
        <fullName evidence="2">Chitin-binding type-2 domain-containing protein</fullName>
    </recommendedName>
</protein>
<dbReference type="EMBL" id="LR899012">
    <property type="protein sequence ID" value="CAD7087941.1"/>
    <property type="molecule type" value="Genomic_DNA"/>
</dbReference>
<gene>
    <name evidence="3" type="ORF">HERILL_LOCUS10613</name>
</gene>
<evidence type="ECO:0000313" key="4">
    <source>
        <dbReference type="Proteomes" id="UP000594454"/>
    </source>
</evidence>
<feature type="domain" description="Chitin-binding type-2" evidence="2">
    <location>
        <begin position="223"/>
        <end position="282"/>
    </location>
</feature>
<dbReference type="AlphaFoldDB" id="A0A7R8UWP8"/>
<dbReference type="SMART" id="SM00494">
    <property type="entry name" value="ChtBD2"/>
    <property type="match status" value="2"/>
</dbReference>
<dbReference type="Pfam" id="PF01607">
    <property type="entry name" value="CBM_14"/>
    <property type="match status" value="2"/>
</dbReference>
<evidence type="ECO:0000259" key="2">
    <source>
        <dbReference type="PROSITE" id="PS50940"/>
    </source>
</evidence>
<sequence>MAKLTIVAVLLLVASCLGQEYLPGIPLNPVSGASTFLARSGGIVRDDNDDASPTPNFCAGKFGPVCLNCHSLLTCADEVINTQTCTSMDPSKPFCQNSACTSENAVADCNIPFRCTAQGPFPNPGDCTMYYFCTDTTLQGSIVYKCPTNYVYDSKSGLCKQKKVSSDCKTISCNGLSNQYQVFAADKSILIYCADTVTVKETILFRCKDYDNMEYDADTLQCKYVCKTEGRFVDREDCTKYYNCYKSGTTYAAQHLSCPAGFSYSSDRQNCVAQPTGTACTPELG</sequence>
<dbReference type="InParanoid" id="A0A7R8UWP8"/>
<evidence type="ECO:0000256" key="1">
    <source>
        <dbReference type="SAM" id="SignalP"/>
    </source>
</evidence>
<organism evidence="3 4">
    <name type="scientific">Hermetia illucens</name>
    <name type="common">Black soldier fly</name>
    <dbReference type="NCBI Taxonomy" id="343691"/>
    <lineage>
        <taxon>Eukaryota</taxon>
        <taxon>Metazoa</taxon>
        <taxon>Ecdysozoa</taxon>
        <taxon>Arthropoda</taxon>
        <taxon>Hexapoda</taxon>
        <taxon>Insecta</taxon>
        <taxon>Pterygota</taxon>
        <taxon>Neoptera</taxon>
        <taxon>Endopterygota</taxon>
        <taxon>Diptera</taxon>
        <taxon>Brachycera</taxon>
        <taxon>Stratiomyomorpha</taxon>
        <taxon>Stratiomyidae</taxon>
        <taxon>Hermetiinae</taxon>
        <taxon>Hermetia</taxon>
    </lineage>
</organism>
<dbReference type="SUPFAM" id="SSF57625">
    <property type="entry name" value="Invertebrate chitin-binding proteins"/>
    <property type="match status" value="2"/>
</dbReference>
<dbReference type="InterPro" id="IPR002557">
    <property type="entry name" value="Chitin-bd_dom"/>
</dbReference>
<feature type="signal peptide" evidence="1">
    <location>
        <begin position="1"/>
        <end position="18"/>
    </location>
</feature>
<dbReference type="OMA" id="TILFRCK"/>
<dbReference type="PROSITE" id="PS50940">
    <property type="entry name" value="CHIT_BIND_II"/>
    <property type="match status" value="2"/>
</dbReference>
<dbReference type="OrthoDB" id="6020543at2759"/>
<dbReference type="Gene3D" id="2.170.140.10">
    <property type="entry name" value="Chitin binding domain"/>
    <property type="match status" value="2"/>
</dbReference>
<name>A0A7R8UWP8_HERIL</name>
<reference evidence="3 4" key="1">
    <citation type="submission" date="2020-11" db="EMBL/GenBank/DDBJ databases">
        <authorList>
            <person name="Wallbank WR R."/>
            <person name="Pardo Diaz C."/>
            <person name="Kozak K."/>
            <person name="Martin S."/>
            <person name="Jiggins C."/>
            <person name="Moest M."/>
            <person name="Warren A I."/>
            <person name="Generalovic N T."/>
            <person name="Byers J.R.P. K."/>
            <person name="Montejo-Kovacevich G."/>
            <person name="Yen C E."/>
        </authorList>
    </citation>
    <scope>NUCLEOTIDE SEQUENCE [LARGE SCALE GENOMIC DNA]</scope>
</reference>